<evidence type="ECO:0000256" key="4">
    <source>
        <dbReference type="ARBA" id="ARBA00022989"/>
    </source>
</evidence>
<accession>A0ABR4A2R4</accession>
<keyword evidence="5" id="KW-0472">Membrane</keyword>
<feature type="signal peptide" evidence="7">
    <location>
        <begin position="1"/>
        <end position="18"/>
    </location>
</feature>
<gene>
    <name evidence="9" type="ORF">N7G274_007455</name>
</gene>
<dbReference type="EMBL" id="JBEFKJ010000024">
    <property type="protein sequence ID" value="KAL2039596.1"/>
    <property type="molecule type" value="Genomic_DNA"/>
</dbReference>
<dbReference type="Proteomes" id="UP001590950">
    <property type="component" value="Unassembled WGS sequence"/>
</dbReference>
<dbReference type="PANTHER" id="PTHR24269">
    <property type="entry name" value="KREMEN PROTEIN"/>
    <property type="match status" value="1"/>
</dbReference>
<evidence type="ECO:0000256" key="6">
    <source>
        <dbReference type="ARBA" id="ARBA00023180"/>
    </source>
</evidence>
<reference evidence="9 10" key="1">
    <citation type="submission" date="2024-09" db="EMBL/GenBank/DDBJ databases">
        <title>Rethinking Asexuality: The Enigmatic Case of Functional Sexual Genes in Lepraria (Stereocaulaceae).</title>
        <authorList>
            <person name="Doellman M."/>
            <person name="Sun Y."/>
            <person name="Barcenas-Pena A."/>
            <person name="Lumbsch H.T."/>
            <person name="Grewe F."/>
        </authorList>
    </citation>
    <scope>NUCLEOTIDE SEQUENCE [LARGE SCALE GENOMIC DNA]</scope>
    <source>
        <strain evidence="9 10">Mercado 3170</strain>
    </source>
</reference>
<dbReference type="PANTHER" id="PTHR24269:SF16">
    <property type="entry name" value="PROTEIN SLG1"/>
    <property type="match status" value="1"/>
</dbReference>
<dbReference type="InterPro" id="IPR051836">
    <property type="entry name" value="Kremen_rcpt"/>
</dbReference>
<feature type="chain" id="PRO_5047522855" description="WSC domain-containing protein" evidence="7">
    <location>
        <begin position="19"/>
        <end position="168"/>
    </location>
</feature>
<evidence type="ECO:0000259" key="8">
    <source>
        <dbReference type="PROSITE" id="PS51212"/>
    </source>
</evidence>
<evidence type="ECO:0000256" key="2">
    <source>
        <dbReference type="ARBA" id="ARBA00022692"/>
    </source>
</evidence>
<keyword evidence="10" id="KW-1185">Reference proteome</keyword>
<keyword evidence="4" id="KW-1133">Transmembrane helix</keyword>
<comment type="caution">
    <text evidence="9">The sequence shown here is derived from an EMBL/GenBank/DDBJ whole genome shotgun (WGS) entry which is preliminary data.</text>
</comment>
<organism evidence="9 10">
    <name type="scientific">Stereocaulon virgatum</name>
    <dbReference type="NCBI Taxonomy" id="373712"/>
    <lineage>
        <taxon>Eukaryota</taxon>
        <taxon>Fungi</taxon>
        <taxon>Dikarya</taxon>
        <taxon>Ascomycota</taxon>
        <taxon>Pezizomycotina</taxon>
        <taxon>Lecanoromycetes</taxon>
        <taxon>OSLEUM clade</taxon>
        <taxon>Lecanoromycetidae</taxon>
        <taxon>Lecanorales</taxon>
        <taxon>Lecanorineae</taxon>
        <taxon>Stereocaulaceae</taxon>
        <taxon>Stereocaulon</taxon>
    </lineage>
</organism>
<evidence type="ECO:0000313" key="9">
    <source>
        <dbReference type="EMBL" id="KAL2039596.1"/>
    </source>
</evidence>
<dbReference type="PROSITE" id="PS51212">
    <property type="entry name" value="WSC"/>
    <property type="match status" value="1"/>
</dbReference>
<comment type="subcellular location">
    <subcellularLocation>
        <location evidence="1">Membrane</location>
        <topology evidence="1">Single-pass membrane protein</topology>
    </subcellularLocation>
</comment>
<feature type="domain" description="WSC" evidence="8">
    <location>
        <begin position="46"/>
        <end position="144"/>
    </location>
</feature>
<name>A0ABR4A2R4_9LECA</name>
<dbReference type="Pfam" id="PF01822">
    <property type="entry name" value="WSC"/>
    <property type="match status" value="1"/>
</dbReference>
<dbReference type="InterPro" id="IPR002889">
    <property type="entry name" value="WSC_carb-bd"/>
</dbReference>
<sequence>MAQSFILYFLFNLPVALAQIMSATSNPPPPTVDAPSFASIVPSVAAYAYIGCYQETLNDTAANNVPALAGGTMTTSNLTTVADCVSSCGNSKYAGLESGKECWCASSLDTQSAKLPDSNCTALCMGDRLTTYQRNASMDHSTSDGVEVKGIDRLIWAVIPLLTLLFTL</sequence>
<dbReference type="SMART" id="SM00321">
    <property type="entry name" value="WSC"/>
    <property type="match status" value="1"/>
</dbReference>
<keyword evidence="6" id="KW-0325">Glycoprotein</keyword>
<proteinExistence type="predicted"/>
<evidence type="ECO:0000256" key="1">
    <source>
        <dbReference type="ARBA" id="ARBA00004167"/>
    </source>
</evidence>
<evidence type="ECO:0000313" key="10">
    <source>
        <dbReference type="Proteomes" id="UP001590950"/>
    </source>
</evidence>
<evidence type="ECO:0000256" key="5">
    <source>
        <dbReference type="ARBA" id="ARBA00023136"/>
    </source>
</evidence>
<keyword evidence="3 7" id="KW-0732">Signal</keyword>
<evidence type="ECO:0000256" key="7">
    <source>
        <dbReference type="SAM" id="SignalP"/>
    </source>
</evidence>
<keyword evidence="2" id="KW-0812">Transmembrane</keyword>
<evidence type="ECO:0000256" key="3">
    <source>
        <dbReference type="ARBA" id="ARBA00022729"/>
    </source>
</evidence>
<protein>
    <recommendedName>
        <fullName evidence="8">WSC domain-containing protein</fullName>
    </recommendedName>
</protein>